<name>A0A6J5EW50_9BURK</name>
<reference evidence="2 3" key="1">
    <citation type="submission" date="2020-04" db="EMBL/GenBank/DDBJ databases">
        <authorList>
            <person name="De Canck E."/>
        </authorList>
    </citation>
    <scope>NUCLEOTIDE SEQUENCE [LARGE SCALE GENOMIC DNA]</scope>
    <source>
        <strain evidence="2 3">LMG 29542</strain>
    </source>
</reference>
<gene>
    <name evidence="2" type="ORF">LMG29542_06459</name>
</gene>
<keyword evidence="1" id="KW-0812">Transmembrane</keyword>
<sequence>MRPEMLICRRFLFFAIYGAAGAAIALIAWYPGHWLIALLVLPVLWAKAPNRWAAGAVWAAYYIIGARDIPVTFVRFFTAYGELSAIDARALGVACWLAQGAVLAAPWVGLKPELDASPSTLTWRAGLALLLVSLPPLGIIGWLSPLQVAGTLYPGTRWLGLVLALLLLATIAAFRHRRTAVVAAMLAVFAIPAHVLATTPVVPDGWLALDTQLGKLDQADYTAIYERTNRVRHVAQRAFDTGARVVVLPEEIVGLWRPSSAFWWQRFASDLKAHGQTLVLGVDLMVQDEPVRYSDSAVVVGYGSGRLDSRQPVPAGMWRPGAAVSAVAGAITQGFLAIDGRRVAVSICFEDYLVWPHWRLLIDRPDVLVGLSNGWFNSDLAVSRIQSQSVRSIARLAGVPLVRAVNQQSRG</sequence>
<evidence type="ECO:0000256" key="1">
    <source>
        <dbReference type="SAM" id="Phobius"/>
    </source>
</evidence>
<feature type="transmembrane region" description="Helical" evidence="1">
    <location>
        <begin position="155"/>
        <end position="174"/>
    </location>
</feature>
<dbReference type="SUPFAM" id="SSF56317">
    <property type="entry name" value="Carbon-nitrogen hydrolase"/>
    <property type="match status" value="1"/>
</dbReference>
<feature type="transmembrane region" description="Helical" evidence="1">
    <location>
        <begin position="180"/>
        <end position="202"/>
    </location>
</feature>
<dbReference type="Proteomes" id="UP000494363">
    <property type="component" value="Unassembled WGS sequence"/>
</dbReference>
<accession>A0A6J5EW50</accession>
<keyword evidence="1" id="KW-0472">Membrane</keyword>
<dbReference type="InterPro" id="IPR036526">
    <property type="entry name" value="C-N_Hydrolase_sf"/>
</dbReference>
<dbReference type="EMBL" id="CADIKH010000048">
    <property type="protein sequence ID" value="CAB3770838.1"/>
    <property type="molecule type" value="Genomic_DNA"/>
</dbReference>
<keyword evidence="1" id="KW-1133">Transmembrane helix</keyword>
<evidence type="ECO:0000313" key="2">
    <source>
        <dbReference type="EMBL" id="CAB3770838.1"/>
    </source>
</evidence>
<feature type="transmembrane region" description="Helical" evidence="1">
    <location>
        <begin position="90"/>
        <end position="109"/>
    </location>
</feature>
<organism evidence="2 3">
    <name type="scientific">Paraburkholderia humisilvae</name>
    <dbReference type="NCBI Taxonomy" id="627669"/>
    <lineage>
        <taxon>Bacteria</taxon>
        <taxon>Pseudomonadati</taxon>
        <taxon>Pseudomonadota</taxon>
        <taxon>Betaproteobacteria</taxon>
        <taxon>Burkholderiales</taxon>
        <taxon>Burkholderiaceae</taxon>
        <taxon>Paraburkholderia</taxon>
    </lineage>
</organism>
<protein>
    <recommendedName>
        <fullName evidence="4">CN hydrolase domain-containing protein</fullName>
    </recommendedName>
</protein>
<feature type="transmembrane region" description="Helical" evidence="1">
    <location>
        <begin position="121"/>
        <end position="143"/>
    </location>
</feature>
<dbReference type="Gene3D" id="3.60.110.10">
    <property type="entry name" value="Carbon-nitrogen hydrolase"/>
    <property type="match status" value="1"/>
</dbReference>
<dbReference type="AlphaFoldDB" id="A0A6J5EW50"/>
<feature type="transmembrane region" description="Helical" evidence="1">
    <location>
        <begin position="12"/>
        <end position="32"/>
    </location>
</feature>
<evidence type="ECO:0000313" key="3">
    <source>
        <dbReference type="Proteomes" id="UP000494363"/>
    </source>
</evidence>
<evidence type="ECO:0008006" key="4">
    <source>
        <dbReference type="Google" id="ProtNLM"/>
    </source>
</evidence>
<proteinExistence type="predicted"/>
<keyword evidence="3" id="KW-1185">Reference proteome</keyword>